<name>A0A926DIK8_9FIRM</name>
<dbReference type="Pfam" id="PF06949">
    <property type="entry name" value="DUF1292"/>
    <property type="match status" value="1"/>
</dbReference>
<protein>
    <submittedName>
        <fullName evidence="1">DUF1292 domain-containing protein</fullName>
    </submittedName>
</protein>
<dbReference type="EMBL" id="JACRSS010000001">
    <property type="protein sequence ID" value="MBC8537735.1"/>
    <property type="molecule type" value="Genomic_DNA"/>
</dbReference>
<dbReference type="InterPro" id="IPR009711">
    <property type="entry name" value="UPF0473"/>
</dbReference>
<reference evidence="1" key="1">
    <citation type="submission" date="2020-08" db="EMBL/GenBank/DDBJ databases">
        <title>Genome public.</title>
        <authorList>
            <person name="Liu C."/>
            <person name="Sun Q."/>
        </authorList>
    </citation>
    <scope>NUCLEOTIDE SEQUENCE</scope>
    <source>
        <strain evidence="1">NSJ-63</strain>
    </source>
</reference>
<accession>A0A926DIK8</accession>
<sequence>MSEKENQVLNENILELTDDEGNKVQFEHLLTFEYGENFYVSLLPVTPLEDFEDGEVLIMRLEEDGDDDIFLPVETEEELEGAWNAFLELYNDEDEEEDGE</sequence>
<dbReference type="RefSeq" id="WP_249279603.1">
    <property type="nucleotide sequence ID" value="NZ_JACRSS010000001.1"/>
</dbReference>
<dbReference type="AlphaFoldDB" id="A0A926DIK8"/>
<dbReference type="Proteomes" id="UP000617951">
    <property type="component" value="Unassembled WGS sequence"/>
</dbReference>
<evidence type="ECO:0000313" key="2">
    <source>
        <dbReference type="Proteomes" id="UP000617951"/>
    </source>
</evidence>
<proteinExistence type="predicted"/>
<gene>
    <name evidence="1" type="ORF">H8693_02160</name>
</gene>
<comment type="caution">
    <text evidence="1">The sequence shown here is derived from an EMBL/GenBank/DDBJ whole genome shotgun (WGS) entry which is preliminary data.</text>
</comment>
<keyword evidence="2" id="KW-1185">Reference proteome</keyword>
<organism evidence="1 2">
    <name type="scientific">Guopingia tenuis</name>
    <dbReference type="NCBI Taxonomy" id="2763656"/>
    <lineage>
        <taxon>Bacteria</taxon>
        <taxon>Bacillati</taxon>
        <taxon>Bacillota</taxon>
        <taxon>Clostridia</taxon>
        <taxon>Christensenellales</taxon>
        <taxon>Christensenellaceae</taxon>
        <taxon>Guopingia</taxon>
    </lineage>
</organism>
<evidence type="ECO:0000313" key="1">
    <source>
        <dbReference type="EMBL" id="MBC8537735.1"/>
    </source>
</evidence>